<evidence type="ECO:0000313" key="2">
    <source>
        <dbReference type="Proteomes" id="UP000267623"/>
    </source>
</evidence>
<accession>A0A3N0X792</accession>
<dbReference type="Proteomes" id="UP000267623">
    <property type="component" value="Unassembled WGS sequence"/>
</dbReference>
<name>A0A3N0X792_9FLAO</name>
<proteinExistence type="predicted"/>
<protein>
    <submittedName>
        <fullName evidence="1">Uncharacterized protein</fullName>
    </submittedName>
</protein>
<evidence type="ECO:0000313" key="1">
    <source>
        <dbReference type="EMBL" id="ROI13180.1"/>
    </source>
</evidence>
<dbReference type="AlphaFoldDB" id="A0A3N0X792"/>
<organism evidence="1 2">
    <name type="scientific">Epilithonimonas hominis</name>
    <dbReference type="NCBI Taxonomy" id="420404"/>
    <lineage>
        <taxon>Bacteria</taxon>
        <taxon>Pseudomonadati</taxon>
        <taxon>Bacteroidota</taxon>
        <taxon>Flavobacteriia</taxon>
        <taxon>Flavobacteriales</taxon>
        <taxon>Weeksellaceae</taxon>
        <taxon>Chryseobacterium group</taxon>
        <taxon>Epilithonimonas</taxon>
    </lineage>
</organism>
<gene>
    <name evidence="1" type="ORF">EGH73_08615</name>
</gene>
<sequence length="184" mass="21515">MVISFYPASAGFLCLSLTKKMKNYIIPILFVANFYQSQITNRDKIFTLTKEEYDNLKTYLASKNIPVKDTIVIKYDYKNDSCWNLLDEQSDSRIKNVLQNFKKHIKNFNDKHPEAIAINFREPGRNFNKLKLWDDSIIIDENLFLKNTIFKKKRMCGNSAIILNDGSYVLRSSDPHFDLLDAIK</sequence>
<dbReference type="EMBL" id="RJTU01000061">
    <property type="protein sequence ID" value="ROI13180.1"/>
    <property type="molecule type" value="Genomic_DNA"/>
</dbReference>
<comment type="caution">
    <text evidence="1">The sequence shown here is derived from an EMBL/GenBank/DDBJ whole genome shotgun (WGS) entry which is preliminary data.</text>
</comment>
<reference evidence="2" key="1">
    <citation type="submission" date="2018-11" db="EMBL/GenBank/DDBJ databases">
        <title>Proposal to divide the Flavobacteriaceae and reorganize its genera based on Amino Acid Identity values calculated from whole genome sequences.</title>
        <authorList>
            <person name="Nicholson A.C."/>
            <person name="Gulvik C.A."/>
            <person name="Whitney A.M."/>
            <person name="Humrighouse B.W."/>
            <person name="Bell M."/>
            <person name="Holmes B."/>
            <person name="Steigerwalt A."/>
            <person name="Villarma A."/>
            <person name="Sheth M."/>
            <person name="Batra D."/>
            <person name="Pryor J."/>
            <person name="Bernardet J.-F."/>
            <person name="Hugo C."/>
            <person name="Kampfer P."/>
            <person name="Newman J."/>
            <person name="Mcquiston J."/>
        </authorList>
    </citation>
    <scope>NUCLEOTIDE SEQUENCE [LARGE SCALE GENOMIC DNA]</scope>
    <source>
        <strain evidence="2">DSM 22165</strain>
    </source>
</reference>